<evidence type="ECO:0000313" key="2">
    <source>
        <dbReference type="Proteomes" id="UP001627284"/>
    </source>
</evidence>
<name>A0ABD2TGM1_9SOLN</name>
<proteinExistence type="predicted"/>
<evidence type="ECO:0000313" key="1">
    <source>
        <dbReference type="EMBL" id="KAL3355529.1"/>
    </source>
</evidence>
<reference evidence="1 2" key="1">
    <citation type="submission" date="2024-05" db="EMBL/GenBank/DDBJ databases">
        <title>De novo assembly of an allotetraploid wild potato.</title>
        <authorList>
            <person name="Hosaka A.J."/>
        </authorList>
    </citation>
    <scope>NUCLEOTIDE SEQUENCE [LARGE SCALE GENOMIC DNA]</scope>
    <source>
        <tissue evidence="1">Young leaves</tissue>
    </source>
</reference>
<comment type="caution">
    <text evidence="1">The sequence shown here is derived from an EMBL/GenBank/DDBJ whole genome shotgun (WGS) entry which is preliminary data.</text>
</comment>
<dbReference type="EMBL" id="JBJKTR010000011">
    <property type="protein sequence ID" value="KAL3355529.1"/>
    <property type="molecule type" value="Genomic_DNA"/>
</dbReference>
<keyword evidence="2" id="KW-1185">Reference proteome</keyword>
<organism evidence="1 2">
    <name type="scientific">Solanum stoloniferum</name>
    <dbReference type="NCBI Taxonomy" id="62892"/>
    <lineage>
        <taxon>Eukaryota</taxon>
        <taxon>Viridiplantae</taxon>
        <taxon>Streptophyta</taxon>
        <taxon>Embryophyta</taxon>
        <taxon>Tracheophyta</taxon>
        <taxon>Spermatophyta</taxon>
        <taxon>Magnoliopsida</taxon>
        <taxon>eudicotyledons</taxon>
        <taxon>Gunneridae</taxon>
        <taxon>Pentapetalae</taxon>
        <taxon>asterids</taxon>
        <taxon>lamiids</taxon>
        <taxon>Solanales</taxon>
        <taxon>Solanaceae</taxon>
        <taxon>Solanoideae</taxon>
        <taxon>Solaneae</taxon>
        <taxon>Solanum</taxon>
    </lineage>
</organism>
<gene>
    <name evidence="1" type="ORF">AABB24_019553</name>
</gene>
<sequence>MPPIKLELQHVLLTKQNNSSLLFMHLKKAQHPTLVRRNKMSFLRSFISRAQHLMHVRNNKMSLLKLLQRKVKFNMFWSKPHSLAPPPDSPSRIEELLFYQQNKFQK</sequence>
<protein>
    <submittedName>
        <fullName evidence="1">Uncharacterized protein</fullName>
    </submittedName>
</protein>
<accession>A0ABD2TGM1</accession>
<dbReference type="AlphaFoldDB" id="A0ABD2TGM1"/>
<dbReference type="Proteomes" id="UP001627284">
    <property type="component" value="Unassembled WGS sequence"/>
</dbReference>